<protein>
    <submittedName>
        <fullName evidence="2">Uncharacterized protein</fullName>
    </submittedName>
</protein>
<comment type="caution">
    <text evidence="2">The sequence shown here is derived from an EMBL/GenBank/DDBJ whole genome shotgun (WGS) entry which is preliminary data.</text>
</comment>
<evidence type="ECO:0000313" key="2">
    <source>
        <dbReference type="EMBL" id="MBM2616886.1"/>
    </source>
</evidence>
<name>A0ABS2AAQ0_9ACTN</name>
<evidence type="ECO:0000256" key="1">
    <source>
        <dbReference type="SAM" id="MobiDB-lite"/>
    </source>
</evidence>
<accession>A0ABS2AAQ0</accession>
<reference evidence="2 3" key="1">
    <citation type="submission" date="2021-01" db="EMBL/GenBank/DDBJ databases">
        <title>Actinoplanes sp. nov. LDG1-06 isolated from lichen.</title>
        <authorList>
            <person name="Saeng-In P."/>
            <person name="Phongsopitanun W."/>
            <person name="Kanchanasin P."/>
            <person name="Yuki M."/>
            <person name="Kudo T."/>
            <person name="Ohkuma M."/>
            <person name="Tanasupawat S."/>
        </authorList>
    </citation>
    <scope>NUCLEOTIDE SEQUENCE [LARGE SCALE GENOMIC DNA]</scope>
    <source>
        <strain evidence="2 3">LDG1-06</strain>
    </source>
</reference>
<evidence type="ECO:0000313" key="3">
    <source>
        <dbReference type="Proteomes" id="UP000632138"/>
    </source>
</evidence>
<feature type="region of interest" description="Disordered" evidence="1">
    <location>
        <begin position="15"/>
        <end position="37"/>
    </location>
</feature>
<gene>
    <name evidence="2" type="ORF">JIG36_15105</name>
</gene>
<keyword evidence="3" id="KW-1185">Reference proteome</keyword>
<organism evidence="2 3">
    <name type="scientific">Paractinoplanes ovalisporus</name>
    <dbReference type="NCBI Taxonomy" id="2810368"/>
    <lineage>
        <taxon>Bacteria</taxon>
        <taxon>Bacillati</taxon>
        <taxon>Actinomycetota</taxon>
        <taxon>Actinomycetes</taxon>
        <taxon>Micromonosporales</taxon>
        <taxon>Micromonosporaceae</taxon>
        <taxon>Paractinoplanes</taxon>
    </lineage>
</organism>
<dbReference type="Proteomes" id="UP000632138">
    <property type="component" value="Unassembled WGS sequence"/>
</dbReference>
<sequence length="81" mass="8500">MDNFEAAAERVTAAIAEGPFDPDARPFWSPPVDPLQTRNEKFSRGIESPARTRLATALPPSAPSVQAASSSSTGTGRATQS</sequence>
<dbReference type="EMBL" id="JAENHP010000004">
    <property type="protein sequence ID" value="MBM2616886.1"/>
    <property type="molecule type" value="Genomic_DNA"/>
</dbReference>
<feature type="region of interest" description="Disordered" evidence="1">
    <location>
        <begin position="57"/>
        <end position="81"/>
    </location>
</feature>
<dbReference type="RefSeq" id="WP_203376918.1">
    <property type="nucleotide sequence ID" value="NZ_JAENHP010000004.1"/>
</dbReference>
<proteinExistence type="predicted"/>
<feature type="compositionally biased region" description="Low complexity" evidence="1">
    <location>
        <begin position="63"/>
        <end position="72"/>
    </location>
</feature>